<dbReference type="RefSeq" id="WP_188580344.1">
    <property type="nucleotide sequence ID" value="NZ_BMDZ01000048.1"/>
</dbReference>
<comment type="caution">
    <text evidence="1">The sequence shown here is derived from an EMBL/GenBank/DDBJ whole genome shotgun (WGS) entry which is preliminary data.</text>
</comment>
<dbReference type="Pfam" id="PF13554">
    <property type="entry name" value="Phage_tail_terminator_5"/>
    <property type="match status" value="1"/>
</dbReference>
<organism evidence="1 2">
    <name type="scientific">Tistrella bauzanensis</name>
    <dbReference type="NCBI Taxonomy" id="657419"/>
    <lineage>
        <taxon>Bacteria</taxon>
        <taxon>Pseudomonadati</taxon>
        <taxon>Pseudomonadota</taxon>
        <taxon>Alphaproteobacteria</taxon>
        <taxon>Geminicoccales</taxon>
        <taxon>Geminicoccaceae</taxon>
        <taxon>Tistrella</taxon>
    </lineage>
</organism>
<gene>
    <name evidence="1" type="ORF">GCM10011505_35720</name>
</gene>
<dbReference type="Proteomes" id="UP000603352">
    <property type="component" value="Unassembled WGS sequence"/>
</dbReference>
<evidence type="ECO:0000313" key="2">
    <source>
        <dbReference type="Proteomes" id="UP000603352"/>
    </source>
</evidence>
<dbReference type="EMBL" id="BMDZ01000048">
    <property type="protein sequence ID" value="GGB51509.1"/>
    <property type="molecule type" value="Genomic_DNA"/>
</dbReference>
<accession>A0ABQ1IVH0</accession>
<dbReference type="Gene3D" id="3.30.2000.20">
    <property type="match status" value="1"/>
</dbReference>
<evidence type="ECO:0000313" key="1">
    <source>
        <dbReference type="EMBL" id="GGB51509.1"/>
    </source>
</evidence>
<sequence length="142" mass="14119">MASLAGDVQARLRAALDARLNLMAGDASVPVRWPNTRGGPPPAAGAWLVPHSGEAVAAIASLGGGAVLRGRYVIEAHAPGGTGVAAIEAAADVVLQAFPPGLVVDAGAGVLVEVTGFERAALVVARDMALLDLAVLWQVAGS</sequence>
<dbReference type="InterPro" id="IPR025395">
    <property type="entry name" value="Phage_tail_terminator-like"/>
</dbReference>
<keyword evidence="2" id="KW-1185">Reference proteome</keyword>
<reference evidence="2" key="1">
    <citation type="journal article" date="2019" name="Int. J. Syst. Evol. Microbiol.">
        <title>The Global Catalogue of Microorganisms (GCM) 10K type strain sequencing project: providing services to taxonomists for standard genome sequencing and annotation.</title>
        <authorList>
            <consortium name="The Broad Institute Genomics Platform"/>
            <consortium name="The Broad Institute Genome Sequencing Center for Infectious Disease"/>
            <person name="Wu L."/>
            <person name="Ma J."/>
        </authorList>
    </citation>
    <scope>NUCLEOTIDE SEQUENCE [LARGE SCALE GENOMIC DNA]</scope>
    <source>
        <strain evidence="2">CGMCC 1.10188</strain>
    </source>
</reference>
<protein>
    <submittedName>
        <fullName evidence="1">Uncharacterized protein</fullName>
    </submittedName>
</protein>
<proteinExistence type="predicted"/>
<name>A0ABQ1IVH0_9PROT</name>